<organism evidence="10 11">
    <name type="scientific">Sphingomonas morindae</name>
    <dbReference type="NCBI Taxonomy" id="1541170"/>
    <lineage>
        <taxon>Bacteria</taxon>
        <taxon>Pseudomonadati</taxon>
        <taxon>Pseudomonadota</taxon>
        <taxon>Alphaproteobacteria</taxon>
        <taxon>Sphingomonadales</taxon>
        <taxon>Sphingomonadaceae</taxon>
        <taxon>Sphingomonas</taxon>
    </lineage>
</organism>
<dbReference type="InterPro" id="IPR011006">
    <property type="entry name" value="CheY-like_superfamily"/>
</dbReference>
<feature type="active site" evidence="5 6">
    <location>
        <position position="188"/>
    </location>
</feature>
<dbReference type="Gene3D" id="3.40.50.2300">
    <property type="match status" value="1"/>
</dbReference>
<dbReference type="PANTHER" id="PTHR42872:SF6">
    <property type="entry name" value="PROTEIN-GLUTAMATE METHYLESTERASE_PROTEIN-GLUTAMINE GLUTAMINASE"/>
    <property type="match status" value="1"/>
</dbReference>
<evidence type="ECO:0000313" key="11">
    <source>
        <dbReference type="Proteomes" id="UP001056937"/>
    </source>
</evidence>
<dbReference type="PANTHER" id="PTHR42872">
    <property type="entry name" value="PROTEIN-GLUTAMATE METHYLESTERASE/PROTEIN-GLUTAMINE GLUTAMINASE"/>
    <property type="match status" value="1"/>
</dbReference>
<comment type="similarity">
    <text evidence="5">Belongs to the CheB family.</text>
</comment>
<evidence type="ECO:0000256" key="4">
    <source>
        <dbReference type="ARBA" id="ARBA00048267"/>
    </source>
</evidence>
<dbReference type="Pfam" id="PF01339">
    <property type="entry name" value="CheB_methylest"/>
    <property type="match status" value="1"/>
</dbReference>
<keyword evidence="11" id="KW-1185">Reference proteome</keyword>
<evidence type="ECO:0000256" key="7">
    <source>
        <dbReference type="PROSITE-ProRule" id="PRU00169"/>
    </source>
</evidence>
<dbReference type="InterPro" id="IPR008248">
    <property type="entry name" value="CheB-like"/>
</dbReference>
<dbReference type="Pfam" id="PF00072">
    <property type="entry name" value="Response_reg"/>
    <property type="match status" value="1"/>
</dbReference>
<keyword evidence="3 5" id="KW-0378">Hydrolase</keyword>
<dbReference type="HAMAP" id="MF_00099">
    <property type="entry name" value="CheB_chemtxs"/>
    <property type="match status" value="1"/>
</dbReference>
<feature type="active site" evidence="5 6">
    <location>
        <position position="162"/>
    </location>
</feature>
<dbReference type="PROSITE" id="PS50110">
    <property type="entry name" value="RESPONSE_REGULATORY"/>
    <property type="match status" value="1"/>
</dbReference>
<sequence>MIRVLVVDDSPTMRALLSSLLGQEADIEVIGTAANAEEARGMIRVLDPDVVTLDIEMPGMNGLDFLEKIMRLRPTPVIIVSGLTRANTDATARALEIGAVDCYAKPQRAGQLLTDDGGRLAGLVRQAAQVRMRGREPSRQMLGSTVRAIGSHDVRLVAVGASTGGVEALTTMLGAFPADCPPTLVVQHVNGAFAGAIARRLDQHCAPTVRLAEPDLPLRRGHVYIAPGNERHLQVQGIGTMSAKLRVADPVSGHRPSVDMLFLSVAQNAAAGAVGVLLTGMGSDGAAGLLAMRRAGCVTIVQDEATSTVYGMPRAAAEMGAAQFVLGLPDIASRALAGGVA</sequence>
<dbReference type="SUPFAM" id="SSF52172">
    <property type="entry name" value="CheY-like"/>
    <property type="match status" value="1"/>
</dbReference>
<evidence type="ECO:0000256" key="1">
    <source>
        <dbReference type="ARBA" id="ARBA00022490"/>
    </source>
</evidence>
<evidence type="ECO:0000256" key="6">
    <source>
        <dbReference type="PROSITE-ProRule" id="PRU00050"/>
    </source>
</evidence>
<comment type="subcellular location">
    <subcellularLocation>
        <location evidence="5">Cytoplasm</location>
    </subcellularLocation>
</comment>
<dbReference type="Gene3D" id="3.40.50.180">
    <property type="entry name" value="Methylesterase CheB, C-terminal domain"/>
    <property type="match status" value="1"/>
</dbReference>
<keyword evidence="1 5" id="KW-0963">Cytoplasm</keyword>
<dbReference type="NCBIfam" id="NF001965">
    <property type="entry name" value="PRK00742.1"/>
    <property type="match status" value="1"/>
</dbReference>
<dbReference type="InterPro" id="IPR035909">
    <property type="entry name" value="CheB_C"/>
</dbReference>
<comment type="catalytic activity">
    <reaction evidence="5">
        <text>L-glutaminyl-[protein] + H2O = L-glutamyl-[protein] + NH4(+)</text>
        <dbReference type="Rhea" id="RHEA:16441"/>
        <dbReference type="Rhea" id="RHEA-COMP:10207"/>
        <dbReference type="Rhea" id="RHEA-COMP:10208"/>
        <dbReference type="ChEBI" id="CHEBI:15377"/>
        <dbReference type="ChEBI" id="CHEBI:28938"/>
        <dbReference type="ChEBI" id="CHEBI:29973"/>
        <dbReference type="ChEBI" id="CHEBI:30011"/>
        <dbReference type="EC" id="3.5.1.44"/>
    </reaction>
</comment>
<evidence type="ECO:0000256" key="3">
    <source>
        <dbReference type="ARBA" id="ARBA00022801"/>
    </source>
</evidence>
<dbReference type="CDD" id="cd16432">
    <property type="entry name" value="CheB_Rec"/>
    <property type="match status" value="1"/>
</dbReference>
<dbReference type="EC" id="3.5.1.44" evidence="5"/>
<comment type="catalytic activity">
    <reaction evidence="4 5">
        <text>[protein]-L-glutamate 5-O-methyl ester + H2O = L-glutamyl-[protein] + methanol + H(+)</text>
        <dbReference type="Rhea" id="RHEA:23236"/>
        <dbReference type="Rhea" id="RHEA-COMP:10208"/>
        <dbReference type="Rhea" id="RHEA-COMP:10311"/>
        <dbReference type="ChEBI" id="CHEBI:15377"/>
        <dbReference type="ChEBI" id="CHEBI:15378"/>
        <dbReference type="ChEBI" id="CHEBI:17790"/>
        <dbReference type="ChEBI" id="CHEBI:29973"/>
        <dbReference type="ChEBI" id="CHEBI:82795"/>
        <dbReference type="EC" id="3.1.1.61"/>
    </reaction>
</comment>
<comment type="PTM">
    <text evidence="5">Phosphorylated by CheA. Phosphorylation of the N-terminal regulatory domain activates the methylesterase activity.</text>
</comment>
<keyword evidence="5 7" id="KW-0597">Phosphoprotein</keyword>
<protein>
    <recommendedName>
        <fullName evidence="5">Protein-glutamate methylesterase/protein-glutamine glutaminase</fullName>
        <ecNumber evidence="5">3.1.1.61</ecNumber>
        <ecNumber evidence="5">3.5.1.44</ecNumber>
    </recommendedName>
</protein>
<dbReference type="SUPFAM" id="SSF52738">
    <property type="entry name" value="Methylesterase CheB, C-terminal domain"/>
    <property type="match status" value="1"/>
</dbReference>
<feature type="domain" description="CheB-type methylesterase" evidence="9">
    <location>
        <begin position="155"/>
        <end position="337"/>
    </location>
</feature>
<evidence type="ECO:0000259" key="8">
    <source>
        <dbReference type="PROSITE" id="PS50110"/>
    </source>
</evidence>
<comment type="domain">
    <text evidence="5">Contains a C-terminal catalytic domain, and an N-terminal region which modulates catalytic activity.</text>
</comment>
<evidence type="ECO:0000313" key="10">
    <source>
        <dbReference type="EMBL" id="USI71713.1"/>
    </source>
</evidence>
<evidence type="ECO:0000256" key="5">
    <source>
        <dbReference type="HAMAP-Rule" id="MF_00099"/>
    </source>
</evidence>
<comment type="function">
    <text evidence="5">Involved in chemotaxis. Part of a chemotaxis signal transduction system that modulates chemotaxis in response to various stimuli. Catalyzes the demethylation of specific methylglutamate residues introduced into the chemoreceptors (methyl-accepting chemotaxis proteins or MCP) by CheR. Also mediates the irreversible deamidation of specific glutamine residues to glutamic acid.</text>
</comment>
<feature type="modified residue" description="4-aspartylphosphate" evidence="5 7">
    <location>
        <position position="54"/>
    </location>
</feature>
<dbReference type="EMBL" id="CP084930">
    <property type="protein sequence ID" value="USI71713.1"/>
    <property type="molecule type" value="Genomic_DNA"/>
</dbReference>
<name>A0ABY4X494_9SPHN</name>
<feature type="domain" description="Response regulatory" evidence="8">
    <location>
        <begin position="3"/>
        <end position="120"/>
    </location>
</feature>
<gene>
    <name evidence="5" type="primary">cheB</name>
    <name evidence="10" type="ORF">LHA26_10275</name>
</gene>
<proteinExistence type="inferred from homology"/>
<reference evidence="10" key="1">
    <citation type="journal article" date="2022" name="Toxins">
        <title>Genomic Analysis of Sphingopyxis sp. USTB-05 for Biodegrading Cyanobacterial Hepatotoxins.</title>
        <authorList>
            <person name="Liu C."/>
            <person name="Xu Q."/>
            <person name="Zhao Z."/>
            <person name="Zhang H."/>
            <person name="Liu X."/>
            <person name="Yin C."/>
            <person name="Liu Y."/>
            <person name="Yan H."/>
        </authorList>
    </citation>
    <scope>NUCLEOTIDE SEQUENCE</scope>
    <source>
        <strain evidence="10">NBD5</strain>
    </source>
</reference>
<dbReference type="RefSeq" id="WP_252165526.1">
    <property type="nucleotide sequence ID" value="NZ_CP084930.1"/>
</dbReference>
<dbReference type="InterPro" id="IPR000673">
    <property type="entry name" value="Sig_transdc_resp-reg_Me-estase"/>
</dbReference>
<keyword evidence="2 5" id="KW-0145">Chemotaxis</keyword>
<dbReference type="PIRSF" id="PIRSF000876">
    <property type="entry name" value="RR_chemtxs_CheB"/>
    <property type="match status" value="1"/>
</dbReference>
<dbReference type="CDD" id="cd17541">
    <property type="entry name" value="REC_CheB-like"/>
    <property type="match status" value="1"/>
</dbReference>
<accession>A0ABY4X494</accession>
<dbReference type="EC" id="3.1.1.61" evidence="5"/>
<dbReference type="Proteomes" id="UP001056937">
    <property type="component" value="Chromosome 1"/>
</dbReference>
<dbReference type="PROSITE" id="PS50122">
    <property type="entry name" value="CHEB"/>
    <property type="match status" value="1"/>
</dbReference>
<dbReference type="SMART" id="SM00448">
    <property type="entry name" value="REC"/>
    <property type="match status" value="1"/>
</dbReference>
<dbReference type="InterPro" id="IPR001789">
    <property type="entry name" value="Sig_transdc_resp-reg_receiver"/>
</dbReference>
<evidence type="ECO:0000256" key="2">
    <source>
        <dbReference type="ARBA" id="ARBA00022500"/>
    </source>
</evidence>
<feature type="active site" evidence="5 6">
    <location>
        <position position="284"/>
    </location>
</feature>
<evidence type="ECO:0000259" key="9">
    <source>
        <dbReference type="PROSITE" id="PS50122"/>
    </source>
</evidence>